<dbReference type="Proteomes" id="UP000006729">
    <property type="component" value="Chromosome 7"/>
</dbReference>
<reference evidence="1 2" key="1">
    <citation type="journal article" date="2006" name="Science">
        <title>The genome of black cottonwood, Populus trichocarpa (Torr. &amp; Gray).</title>
        <authorList>
            <person name="Tuskan G.A."/>
            <person name="Difazio S."/>
            <person name="Jansson S."/>
            <person name="Bohlmann J."/>
            <person name="Grigoriev I."/>
            <person name="Hellsten U."/>
            <person name="Putnam N."/>
            <person name="Ralph S."/>
            <person name="Rombauts S."/>
            <person name="Salamov A."/>
            <person name="Schein J."/>
            <person name="Sterck L."/>
            <person name="Aerts A."/>
            <person name="Bhalerao R.R."/>
            <person name="Bhalerao R.P."/>
            <person name="Blaudez D."/>
            <person name="Boerjan W."/>
            <person name="Brun A."/>
            <person name="Brunner A."/>
            <person name="Busov V."/>
            <person name="Campbell M."/>
            <person name="Carlson J."/>
            <person name="Chalot M."/>
            <person name="Chapman J."/>
            <person name="Chen G.L."/>
            <person name="Cooper D."/>
            <person name="Coutinho P.M."/>
            <person name="Couturier J."/>
            <person name="Covert S."/>
            <person name="Cronk Q."/>
            <person name="Cunningham R."/>
            <person name="Davis J."/>
            <person name="Degroeve S."/>
            <person name="Dejardin A."/>
            <person name="Depamphilis C."/>
            <person name="Detter J."/>
            <person name="Dirks B."/>
            <person name="Dubchak I."/>
            <person name="Duplessis S."/>
            <person name="Ehlting J."/>
            <person name="Ellis B."/>
            <person name="Gendler K."/>
            <person name="Goodstein D."/>
            <person name="Gribskov M."/>
            <person name="Grimwood J."/>
            <person name="Groover A."/>
            <person name="Gunter L."/>
            <person name="Hamberger B."/>
            <person name="Heinze B."/>
            <person name="Helariutta Y."/>
            <person name="Henrissat B."/>
            <person name="Holligan D."/>
            <person name="Holt R."/>
            <person name="Huang W."/>
            <person name="Islam-Faridi N."/>
            <person name="Jones S."/>
            <person name="Jones-Rhoades M."/>
            <person name="Jorgensen R."/>
            <person name="Joshi C."/>
            <person name="Kangasjarvi J."/>
            <person name="Karlsson J."/>
            <person name="Kelleher C."/>
            <person name="Kirkpatrick R."/>
            <person name="Kirst M."/>
            <person name="Kohler A."/>
            <person name="Kalluri U."/>
            <person name="Larimer F."/>
            <person name="Leebens-Mack J."/>
            <person name="Leple J.C."/>
            <person name="Locascio P."/>
            <person name="Lou Y."/>
            <person name="Lucas S."/>
            <person name="Martin F."/>
            <person name="Montanini B."/>
            <person name="Napoli C."/>
            <person name="Nelson D.R."/>
            <person name="Nelson C."/>
            <person name="Nieminen K."/>
            <person name="Nilsson O."/>
            <person name="Pereda V."/>
            <person name="Peter G."/>
            <person name="Philippe R."/>
            <person name="Pilate G."/>
            <person name="Poliakov A."/>
            <person name="Razumovskaya J."/>
            <person name="Richardson P."/>
            <person name="Rinaldi C."/>
            <person name="Ritland K."/>
            <person name="Rouze P."/>
            <person name="Ryaboy D."/>
            <person name="Schmutz J."/>
            <person name="Schrader J."/>
            <person name="Segerman B."/>
            <person name="Shin H."/>
            <person name="Siddiqui A."/>
            <person name="Sterky F."/>
            <person name="Terry A."/>
            <person name="Tsai C.J."/>
            <person name="Uberbacher E."/>
            <person name="Unneberg P."/>
            <person name="Vahala J."/>
            <person name="Wall K."/>
            <person name="Wessler S."/>
            <person name="Yang G."/>
            <person name="Yin T."/>
            <person name="Douglas C."/>
            <person name="Marra M."/>
            <person name="Sandberg G."/>
            <person name="Van de Peer Y."/>
            <person name="Rokhsar D."/>
        </authorList>
    </citation>
    <scope>NUCLEOTIDE SEQUENCE [LARGE SCALE GENOMIC DNA]</scope>
    <source>
        <strain evidence="2">cv. Nisqually</strain>
    </source>
</reference>
<dbReference type="EMBL" id="CM009296">
    <property type="protein sequence ID" value="RQO92659.1"/>
    <property type="molecule type" value="Genomic_DNA"/>
</dbReference>
<proteinExistence type="predicted"/>
<dbReference type="AlphaFoldDB" id="A0A3N7F841"/>
<accession>A0A3N7F841</accession>
<gene>
    <name evidence="1" type="ORF">POPTR_007G070750</name>
</gene>
<sequence length="55" mass="6569">MLFLLRPCQTIQNCKILEARKDSQLVDCLIPKTYEYNKRTNHKDDKGVLKKIKEF</sequence>
<evidence type="ECO:0000313" key="1">
    <source>
        <dbReference type="EMBL" id="RQO92659.1"/>
    </source>
</evidence>
<protein>
    <submittedName>
        <fullName evidence="1">Uncharacterized protein</fullName>
    </submittedName>
</protein>
<name>A0A3N7F841_POPTR</name>
<organism evidence="1 2">
    <name type="scientific">Populus trichocarpa</name>
    <name type="common">Western balsam poplar</name>
    <name type="synonym">Populus balsamifera subsp. trichocarpa</name>
    <dbReference type="NCBI Taxonomy" id="3694"/>
    <lineage>
        <taxon>Eukaryota</taxon>
        <taxon>Viridiplantae</taxon>
        <taxon>Streptophyta</taxon>
        <taxon>Embryophyta</taxon>
        <taxon>Tracheophyta</taxon>
        <taxon>Spermatophyta</taxon>
        <taxon>Magnoliopsida</taxon>
        <taxon>eudicotyledons</taxon>
        <taxon>Gunneridae</taxon>
        <taxon>Pentapetalae</taxon>
        <taxon>rosids</taxon>
        <taxon>fabids</taxon>
        <taxon>Malpighiales</taxon>
        <taxon>Salicaceae</taxon>
        <taxon>Saliceae</taxon>
        <taxon>Populus</taxon>
    </lineage>
</organism>
<evidence type="ECO:0000313" key="2">
    <source>
        <dbReference type="Proteomes" id="UP000006729"/>
    </source>
</evidence>
<dbReference type="InParanoid" id="A0A3N7F841"/>
<keyword evidence="2" id="KW-1185">Reference proteome</keyword>